<keyword evidence="3" id="KW-1185">Reference proteome</keyword>
<protein>
    <submittedName>
        <fullName evidence="2">Uncharacterized protein</fullName>
    </submittedName>
</protein>
<feature type="region of interest" description="Disordered" evidence="1">
    <location>
        <begin position="1"/>
        <end position="27"/>
    </location>
</feature>
<evidence type="ECO:0000313" key="3">
    <source>
        <dbReference type="Proteomes" id="UP001589747"/>
    </source>
</evidence>
<gene>
    <name evidence="2" type="ORF">ACFFSY_23000</name>
</gene>
<dbReference type="Proteomes" id="UP001589747">
    <property type="component" value="Unassembled WGS sequence"/>
</dbReference>
<evidence type="ECO:0000313" key="2">
    <source>
        <dbReference type="EMBL" id="MFB9328813.1"/>
    </source>
</evidence>
<sequence>MPTATRINSSGADTFGPSGPPGANLPAHARSAGAALLDRDLFVDLIISVRPISRNKRRAARSLTPRVPPA</sequence>
<dbReference type="RefSeq" id="WP_377498489.1">
    <property type="nucleotide sequence ID" value="NZ_JBHMDO010000037.1"/>
</dbReference>
<accession>A0ABV5KWJ4</accession>
<feature type="compositionally biased region" description="Polar residues" evidence="1">
    <location>
        <begin position="1"/>
        <end position="12"/>
    </location>
</feature>
<comment type="caution">
    <text evidence="2">The sequence shown here is derived from an EMBL/GenBank/DDBJ whole genome shotgun (WGS) entry which is preliminary data.</text>
</comment>
<organism evidence="2 3">
    <name type="scientific">Paenibacillus aurantiacus</name>
    <dbReference type="NCBI Taxonomy" id="1936118"/>
    <lineage>
        <taxon>Bacteria</taxon>
        <taxon>Bacillati</taxon>
        <taxon>Bacillota</taxon>
        <taxon>Bacilli</taxon>
        <taxon>Bacillales</taxon>
        <taxon>Paenibacillaceae</taxon>
        <taxon>Paenibacillus</taxon>
    </lineage>
</organism>
<dbReference type="EMBL" id="JBHMDO010000037">
    <property type="protein sequence ID" value="MFB9328813.1"/>
    <property type="molecule type" value="Genomic_DNA"/>
</dbReference>
<proteinExistence type="predicted"/>
<name>A0ABV5KWJ4_9BACL</name>
<reference evidence="2 3" key="1">
    <citation type="submission" date="2024-09" db="EMBL/GenBank/DDBJ databases">
        <authorList>
            <person name="Sun Q."/>
            <person name="Mori K."/>
        </authorList>
    </citation>
    <scope>NUCLEOTIDE SEQUENCE [LARGE SCALE GENOMIC DNA]</scope>
    <source>
        <strain evidence="2 3">TISTR 2452</strain>
    </source>
</reference>
<evidence type="ECO:0000256" key="1">
    <source>
        <dbReference type="SAM" id="MobiDB-lite"/>
    </source>
</evidence>